<feature type="domain" description="CHAT" evidence="2">
    <location>
        <begin position="972"/>
        <end position="1250"/>
    </location>
</feature>
<dbReference type="RefSeq" id="WP_355666436.1">
    <property type="nucleotide sequence ID" value="NZ_JBEXRX010000080.1"/>
</dbReference>
<name>A0ABV2VPN8_9ACTN</name>
<evidence type="ECO:0000259" key="2">
    <source>
        <dbReference type="Pfam" id="PF12770"/>
    </source>
</evidence>
<protein>
    <submittedName>
        <fullName evidence="3">CHAT domain-containing protein</fullName>
    </submittedName>
</protein>
<feature type="region of interest" description="Disordered" evidence="1">
    <location>
        <begin position="93"/>
        <end position="116"/>
    </location>
</feature>
<dbReference type="Proteomes" id="UP001550348">
    <property type="component" value="Unassembled WGS sequence"/>
</dbReference>
<gene>
    <name evidence="3" type="ORF">ABZ071_23165</name>
</gene>
<evidence type="ECO:0000313" key="4">
    <source>
        <dbReference type="Proteomes" id="UP001550348"/>
    </source>
</evidence>
<evidence type="ECO:0000256" key="1">
    <source>
        <dbReference type="SAM" id="MobiDB-lite"/>
    </source>
</evidence>
<accession>A0ABV2VPN8</accession>
<feature type="compositionally biased region" description="Basic and acidic residues" evidence="1">
    <location>
        <begin position="93"/>
        <end position="107"/>
    </location>
</feature>
<evidence type="ECO:0000313" key="3">
    <source>
        <dbReference type="EMBL" id="MEU0154760.1"/>
    </source>
</evidence>
<dbReference type="Pfam" id="PF12770">
    <property type="entry name" value="CHAT"/>
    <property type="match status" value="1"/>
</dbReference>
<proteinExistence type="predicted"/>
<dbReference type="EMBL" id="JBEXRX010000080">
    <property type="protein sequence ID" value="MEU0154760.1"/>
    <property type="molecule type" value="Genomic_DNA"/>
</dbReference>
<comment type="caution">
    <text evidence="3">The sequence shown here is derived from an EMBL/GenBank/DDBJ whole genome shotgun (WGS) entry which is preliminary data.</text>
</comment>
<dbReference type="InterPro" id="IPR024983">
    <property type="entry name" value="CHAT_dom"/>
</dbReference>
<reference evidence="3 4" key="1">
    <citation type="submission" date="2024-06" db="EMBL/GenBank/DDBJ databases">
        <title>The Natural Products Discovery Center: Release of the First 8490 Sequenced Strains for Exploring Actinobacteria Biosynthetic Diversity.</title>
        <authorList>
            <person name="Kalkreuter E."/>
            <person name="Kautsar S.A."/>
            <person name="Yang D."/>
            <person name="Bader C.D."/>
            <person name="Teijaro C.N."/>
            <person name="Fluegel L."/>
            <person name="Davis C.M."/>
            <person name="Simpson J.R."/>
            <person name="Lauterbach L."/>
            <person name="Steele A.D."/>
            <person name="Gui C."/>
            <person name="Meng S."/>
            <person name="Li G."/>
            <person name="Viehrig K."/>
            <person name="Ye F."/>
            <person name="Su P."/>
            <person name="Kiefer A.F."/>
            <person name="Nichols A."/>
            <person name="Cepeda A.J."/>
            <person name="Yan W."/>
            <person name="Fan B."/>
            <person name="Jiang Y."/>
            <person name="Adhikari A."/>
            <person name="Zheng C.-J."/>
            <person name="Schuster L."/>
            <person name="Cowan T.M."/>
            <person name="Smanski M.J."/>
            <person name="Chevrette M.G."/>
            <person name="De Carvalho L.P.S."/>
            <person name="Shen B."/>
        </authorList>
    </citation>
    <scope>NUCLEOTIDE SEQUENCE [LARGE SCALE GENOMIC DNA]</scope>
    <source>
        <strain evidence="3 4">NPDC006286</strain>
    </source>
</reference>
<organism evidence="3 4">
    <name type="scientific">Micromonospora fulviviridis</name>
    <dbReference type="NCBI Taxonomy" id="47860"/>
    <lineage>
        <taxon>Bacteria</taxon>
        <taxon>Bacillati</taxon>
        <taxon>Actinomycetota</taxon>
        <taxon>Actinomycetes</taxon>
        <taxon>Micromonosporales</taxon>
        <taxon>Micromonosporaceae</taxon>
        <taxon>Micromonospora</taxon>
    </lineage>
</organism>
<sequence>MSRRTTSAAVQRVTAVLAEYEHTIDPSVLTGPDLSADAHLLAAAAGDRGAGRAAARELARLHWYRYLDLPGLDGLRERRAAVTLFRQGCRDDPDLVPEQIRDEHPETGRPNAPRLSDVLLSPQQADRIAGLRERHRAGSGKALRMLVTLYREWLPHLARERDEGAVLLRAALLTDLAEALATLAEDIGDGRTYDEALDALTQALGSTSARDPHRLHRLLRRGHLFALYFDRGAGPRALELAVGDYRRAAQLGWRRQPTDPRVVSWLGTALCRLHDIPEHASVELLLEATAAWRDAVLTTPPDHPAAAPALERLNTVVNLLVREIGAEPARTIVTAADQPAVLDRLLWEAEELADRVAVDATPPALAERYEAAVVLAAAVPGFHPGRPRALLLLGEAELARWEHGGELEGAGRAASWAQLALDAAGPAHPLRRETLNLLAAATSRAGVHGQVEHLVEVAVSAARAALDLADGQPDARGQQLAVLAGTLSDAGWLAKDPELLDEALRHQREALEQTPAHHESYPLRLMRLADILSRRATLAPDDTLLAEAAETSRRAAEALPADDSRRVGFLYNQASSLALLSARRADEAGLLAAERTFRDALALLPPEHPDQPRIGISIADTRYQRHLLSGDRDVLADAVRLARQAVAQTPTGHHWWALRAGLLARAAAALARAGGSDADEARTEAIATYAAIAAASGVDPETAIDAERQQAELAREAGDPAARLAALERAVRQLPASVNRSSSGHRRLGAVGALGGVATEAAAAAIAADDADGAVELLERGRGLLFHEALGIRGGRVELRAIDARLAAELDRIDRKLAEADAYTQVRRFTIQVERRTESGEVLASSTTDWDPRPVWLAQTRQLAAERDRVVERIRRLPGFADFLRPPSMPLLRRRLAGMPVAVVTTHGDRGDALLVPADPERPVRPVRLPDLRAVTVQRHVVRWYAAVADATDPAVPFDRRAAAQEELHGILAWLWDAVAGPVLDLLAPADGPPPRIWWCPVGALARLPLHAAGHHREPGGRRTVLDRAVSSWTPTLTALAHAGADRPSRPTAATAAVVGVPTTGDLPALSQVRAEVEQVAALMPGSTVLTGTEVAADAVEDALRDHPIAHFACHGEADAGVAAMLTSGLRLGAGGTLSPHRVGSYQLERAELAFLSACGSAETHPRFTDEPLHLAAAFQLAGFRGVIGTTWRTPDSARIAASFYAGLTDDGTRPPDTAAAAGVLADTVRAVRDEFPATPTRWAGHLHVGVNYPLVNGRACGSNPSLAAR</sequence>
<keyword evidence="4" id="KW-1185">Reference proteome</keyword>